<dbReference type="Gene3D" id="3.40.50.1100">
    <property type="match status" value="2"/>
</dbReference>
<evidence type="ECO:0000313" key="3">
    <source>
        <dbReference type="Proteomes" id="UP001057375"/>
    </source>
</evidence>
<dbReference type="EMBL" id="BQXS01010292">
    <property type="protein sequence ID" value="GKT33509.1"/>
    <property type="molecule type" value="Genomic_DNA"/>
</dbReference>
<keyword evidence="3" id="KW-1185">Reference proteome</keyword>
<dbReference type="Pfam" id="PF00291">
    <property type="entry name" value="PALP"/>
    <property type="match status" value="1"/>
</dbReference>
<gene>
    <name evidence="2" type="ORF">ADUPG1_007390</name>
</gene>
<feature type="domain" description="Tryptophan synthase beta chain-like PALP" evidence="1">
    <location>
        <begin position="92"/>
        <end position="296"/>
    </location>
</feature>
<name>A0ABQ5KQ94_9EUKA</name>
<evidence type="ECO:0000313" key="2">
    <source>
        <dbReference type="EMBL" id="GKT33509.1"/>
    </source>
</evidence>
<dbReference type="SUPFAM" id="SSF53686">
    <property type="entry name" value="Tryptophan synthase beta subunit-like PLP-dependent enzymes"/>
    <property type="match status" value="1"/>
</dbReference>
<organism evidence="2 3">
    <name type="scientific">Aduncisulcus paluster</name>
    <dbReference type="NCBI Taxonomy" id="2918883"/>
    <lineage>
        <taxon>Eukaryota</taxon>
        <taxon>Metamonada</taxon>
        <taxon>Carpediemonas-like organisms</taxon>
        <taxon>Aduncisulcus</taxon>
    </lineage>
</organism>
<reference evidence="2" key="1">
    <citation type="submission" date="2022-03" db="EMBL/GenBank/DDBJ databases">
        <title>Draft genome sequence of Aduncisulcus paluster, a free-living microaerophilic Fornicata.</title>
        <authorList>
            <person name="Yuyama I."/>
            <person name="Kume K."/>
            <person name="Tamura T."/>
            <person name="Inagaki Y."/>
            <person name="Hashimoto T."/>
        </authorList>
    </citation>
    <scope>NUCLEOTIDE SEQUENCE</scope>
    <source>
        <strain evidence="2">NY0171</strain>
    </source>
</reference>
<dbReference type="Proteomes" id="UP001057375">
    <property type="component" value="Unassembled WGS sequence"/>
</dbReference>
<sequence length="491" mass="54935">MEKTPAEIIAQNIDLCRERGVMLPTLEMMRDPSKIPASIIEKLKTVGLHDRNPLNLFRINWHNECSEHGGVFKKVPTYISMPKKILGISSKIVVMCGKYFPTGAHKVGATYCVLVDGLATGTFDPKTQKAIWPSTGNYCRGGAFNSLLLGCQAVAVLPEEMSKERFHWLKDHGAEVHATPGCESNVKEVFDKTAELHKSDPVHMRVFDQFSVMGNPAWHAAVTGPALAECVEDARTGEEELSGTFFTTGSAGTIAASDFLRKSHPHIQCGVGEALQCPTILENGFGGHRIEGIGDKHIPWVYNAKTANVVCALDDEVVMRVFRLFNEKIGQEYLAKVTGEPIESIKQLELMGISGVANMLGCLKMAKYYEMNETDILATVATDSAAMYQSRLKELTEERGAYTEVQAMIDHAMLLELTTSHTQELTFAMRRRVHNLKYFTWIEGMGFDVEELRAQWYDKKYWEREVFGLAERTDKAIKEFNEKVGLLEKEK</sequence>
<dbReference type="InterPro" id="IPR001926">
    <property type="entry name" value="TrpB-like_PALP"/>
</dbReference>
<evidence type="ECO:0000259" key="1">
    <source>
        <dbReference type="Pfam" id="PF00291"/>
    </source>
</evidence>
<comment type="caution">
    <text evidence="2">The sequence shown here is derived from an EMBL/GenBank/DDBJ whole genome shotgun (WGS) entry which is preliminary data.</text>
</comment>
<protein>
    <submittedName>
        <fullName evidence="2">Cysteine synthase, putative</fullName>
    </submittedName>
</protein>
<proteinExistence type="predicted"/>
<dbReference type="InterPro" id="IPR036052">
    <property type="entry name" value="TrpB-like_PALP_sf"/>
</dbReference>
<dbReference type="InterPro" id="IPR050214">
    <property type="entry name" value="Cys_Synth/Cystath_Beta-Synth"/>
</dbReference>
<accession>A0ABQ5KQ94</accession>
<dbReference type="PANTHER" id="PTHR10314">
    <property type="entry name" value="CYSTATHIONINE BETA-SYNTHASE"/>
    <property type="match status" value="1"/>
</dbReference>